<dbReference type="PANTHER" id="PTHR12121">
    <property type="entry name" value="CARBON CATABOLITE REPRESSOR PROTEIN 4"/>
    <property type="match status" value="1"/>
</dbReference>
<gene>
    <name evidence="2" type="ORF">B0H63DRAFT_486218</name>
</gene>
<dbReference type="CDD" id="cd09083">
    <property type="entry name" value="EEP-1"/>
    <property type="match status" value="1"/>
</dbReference>
<dbReference type="EMBL" id="JAULSW010000009">
    <property type="protein sequence ID" value="KAK3370121.1"/>
    <property type="molecule type" value="Genomic_DNA"/>
</dbReference>
<reference evidence="2" key="1">
    <citation type="journal article" date="2023" name="Mol. Phylogenet. Evol.">
        <title>Genome-scale phylogeny and comparative genomics of the fungal order Sordariales.</title>
        <authorList>
            <person name="Hensen N."/>
            <person name="Bonometti L."/>
            <person name="Westerberg I."/>
            <person name="Brannstrom I.O."/>
            <person name="Guillou S."/>
            <person name="Cros-Aarteil S."/>
            <person name="Calhoun S."/>
            <person name="Haridas S."/>
            <person name="Kuo A."/>
            <person name="Mondo S."/>
            <person name="Pangilinan J."/>
            <person name="Riley R."/>
            <person name="LaButti K."/>
            <person name="Andreopoulos B."/>
            <person name="Lipzen A."/>
            <person name="Chen C."/>
            <person name="Yan M."/>
            <person name="Daum C."/>
            <person name="Ng V."/>
            <person name="Clum A."/>
            <person name="Steindorff A."/>
            <person name="Ohm R.A."/>
            <person name="Martin F."/>
            <person name="Silar P."/>
            <person name="Natvig D.O."/>
            <person name="Lalanne C."/>
            <person name="Gautier V."/>
            <person name="Ament-Velasquez S.L."/>
            <person name="Kruys A."/>
            <person name="Hutchinson M.I."/>
            <person name="Powell A.J."/>
            <person name="Barry K."/>
            <person name="Miller A.N."/>
            <person name="Grigoriev I.V."/>
            <person name="Debuchy R."/>
            <person name="Gladieux P."/>
            <person name="Hiltunen Thoren M."/>
            <person name="Johannesson H."/>
        </authorList>
    </citation>
    <scope>NUCLEOTIDE SEQUENCE</scope>
    <source>
        <strain evidence="2">CBS 232.78</strain>
    </source>
</reference>
<dbReference type="InterPro" id="IPR050410">
    <property type="entry name" value="CCR4/nocturin_mRNA_transcr"/>
</dbReference>
<dbReference type="Pfam" id="PF03372">
    <property type="entry name" value="Exo_endo_phos"/>
    <property type="match status" value="1"/>
</dbReference>
<dbReference type="GO" id="GO:0000175">
    <property type="term" value="F:3'-5'-RNA exonuclease activity"/>
    <property type="evidence" value="ECO:0007669"/>
    <property type="project" value="TreeGrafter"/>
</dbReference>
<dbReference type="GO" id="GO:0004519">
    <property type="term" value="F:endonuclease activity"/>
    <property type="evidence" value="ECO:0007669"/>
    <property type="project" value="UniProtKB-KW"/>
</dbReference>
<keyword evidence="2" id="KW-0378">Hydrolase</keyword>
<dbReference type="PANTHER" id="PTHR12121:SF36">
    <property type="entry name" value="ENDONUCLEASE_EXONUCLEASE_PHOSPHATASE DOMAIN-CONTAINING PROTEIN"/>
    <property type="match status" value="1"/>
</dbReference>
<accession>A0AAE0N454</accession>
<dbReference type="Gene3D" id="3.60.10.10">
    <property type="entry name" value="Endonuclease/exonuclease/phosphatase"/>
    <property type="match status" value="1"/>
</dbReference>
<evidence type="ECO:0000313" key="2">
    <source>
        <dbReference type="EMBL" id="KAK3370121.1"/>
    </source>
</evidence>
<organism evidence="2 3">
    <name type="scientific">Podospora didyma</name>
    <dbReference type="NCBI Taxonomy" id="330526"/>
    <lineage>
        <taxon>Eukaryota</taxon>
        <taxon>Fungi</taxon>
        <taxon>Dikarya</taxon>
        <taxon>Ascomycota</taxon>
        <taxon>Pezizomycotina</taxon>
        <taxon>Sordariomycetes</taxon>
        <taxon>Sordariomycetidae</taxon>
        <taxon>Sordariales</taxon>
        <taxon>Podosporaceae</taxon>
        <taxon>Podospora</taxon>
    </lineage>
</organism>
<dbReference type="InterPro" id="IPR005135">
    <property type="entry name" value="Endo/exonuclease/phosphatase"/>
</dbReference>
<proteinExistence type="predicted"/>
<comment type="caution">
    <text evidence="2">The sequence shown here is derived from an EMBL/GenBank/DDBJ whole genome shotgun (WGS) entry which is preliminary data.</text>
</comment>
<keyword evidence="3" id="KW-1185">Reference proteome</keyword>
<sequence length="294" mass="32875">MSALMDASSPPSGHMVVRLVTLNIRYATKTPVPGEEPWSVRSPKLCAQLSFLTAGLSSVFVCLQEVLYSQLIDIEAHLGPSWKHIGRGREDGDKNGEFSPIFFRADFWDCEREQTFWLSPTPEIPSRGWDAALKRIVTVGSFRHKNTGAVVTVMSTHLDHRGETAREESARLLLRIAKNWTEDSSLVFLGGDFNSTPNGSAYKALTLQGSGMKDVSELVPDGLRYGNQEITYTTFGEPNEKPKRIDFLFAQRPLRLKCLSFGILENRFDDNVYLSDHRPVVADLEIPLEAGRVC</sequence>
<evidence type="ECO:0000313" key="3">
    <source>
        <dbReference type="Proteomes" id="UP001285441"/>
    </source>
</evidence>
<keyword evidence="2" id="KW-0540">Nuclease</keyword>
<evidence type="ECO:0000259" key="1">
    <source>
        <dbReference type="Pfam" id="PF03372"/>
    </source>
</evidence>
<keyword evidence="2" id="KW-0255">Endonuclease</keyword>
<dbReference type="Proteomes" id="UP001285441">
    <property type="component" value="Unassembled WGS sequence"/>
</dbReference>
<protein>
    <submittedName>
        <fullName evidence="2">Endonuclease/exonuclease/phosphatase</fullName>
    </submittedName>
</protein>
<reference evidence="2" key="2">
    <citation type="submission" date="2023-06" db="EMBL/GenBank/DDBJ databases">
        <authorList>
            <consortium name="Lawrence Berkeley National Laboratory"/>
            <person name="Haridas S."/>
            <person name="Hensen N."/>
            <person name="Bonometti L."/>
            <person name="Westerberg I."/>
            <person name="Brannstrom I.O."/>
            <person name="Guillou S."/>
            <person name="Cros-Aarteil S."/>
            <person name="Calhoun S."/>
            <person name="Kuo A."/>
            <person name="Mondo S."/>
            <person name="Pangilinan J."/>
            <person name="Riley R."/>
            <person name="LaButti K."/>
            <person name="Andreopoulos B."/>
            <person name="Lipzen A."/>
            <person name="Chen C."/>
            <person name="Yanf M."/>
            <person name="Daum C."/>
            <person name="Ng V."/>
            <person name="Clum A."/>
            <person name="Steindorff A."/>
            <person name="Ohm R."/>
            <person name="Martin F."/>
            <person name="Silar P."/>
            <person name="Natvig D."/>
            <person name="Lalanne C."/>
            <person name="Gautier V."/>
            <person name="Ament-velasquez S.L."/>
            <person name="Kruys A."/>
            <person name="Hutchinson M.I."/>
            <person name="Powell A.J."/>
            <person name="Barry K."/>
            <person name="Miller A.N."/>
            <person name="Grigoriev I.V."/>
            <person name="Debuchy R."/>
            <person name="Gladieux P."/>
            <person name="Thoren M.H."/>
            <person name="Johannesson H."/>
        </authorList>
    </citation>
    <scope>NUCLEOTIDE SEQUENCE</scope>
    <source>
        <strain evidence="2">CBS 232.78</strain>
    </source>
</reference>
<name>A0AAE0N454_9PEZI</name>
<feature type="domain" description="Endonuclease/exonuclease/phosphatase" evidence="1">
    <location>
        <begin position="59"/>
        <end position="277"/>
    </location>
</feature>
<dbReference type="AlphaFoldDB" id="A0AAE0N454"/>
<dbReference type="InterPro" id="IPR036691">
    <property type="entry name" value="Endo/exonu/phosph_ase_sf"/>
</dbReference>
<dbReference type="SUPFAM" id="SSF56219">
    <property type="entry name" value="DNase I-like"/>
    <property type="match status" value="1"/>
</dbReference>